<sequence length="241" mass="27638">MGKPNSKLKMIPLIHFFLILLFLFKCANTANIELKKVSKEDSVSNQKTITIKLNNFKDLKTKVIVSLQNLKSFEAENYKYEAEYFYNQTIEGDSIILAIPEGNFVGSITLLPSQTTPYYKSISGYHTIYFGTNENYGKNELKDLNCYLRYLRGNSILYSKATANFCPILDLTEKNKNFEFSIPKEELLNPAGTFFGLYLSIRTAFVPAFVYYPYAPFLVFHGIFGVTQNVVLIQLDKHDLF</sequence>
<dbReference type="AlphaFoldDB" id="R9A5Q3"/>
<name>R9A5Q3_9LEPT</name>
<gene>
    <name evidence="1" type="ORF">LEP1GSC195_3706</name>
</gene>
<comment type="caution">
    <text evidence="1">The sequence shown here is derived from an EMBL/GenBank/DDBJ whole genome shotgun (WGS) entry which is preliminary data.</text>
</comment>
<accession>R9A5Q3</accession>
<dbReference type="STRING" id="1218599.LEP1GSC195_3706"/>
<evidence type="ECO:0000313" key="1">
    <source>
        <dbReference type="EMBL" id="EOQ97432.1"/>
    </source>
</evidence>
<reference evidence="1" key="1">
    <citation type="submission" date="2013-04" db="EMBL/GenBank/DDBJ databases">
        <authorList>
            <person name="Harkins D.M."/>
            <person name="Durkin A.S."/>
            <person name="Brinkac L.M."/>
            <person name="Haft D.H."/>
            <person name="Selengut J.D."/>
            <person name="Sanka R."/>
            <person name="DePew J."/>
            <person name="Purushe J."/>
            <person name="Galloway R.L."/>
            <person name="Vinetz J.M."/>
            <person name="Sutton G.G."/>
            <person name="Nierman W.C."/>
            <person name="Fouts D.E."/>
        </authorList>
    </citation>
    <scope>NUCLEOTIDE SEQUENCE [LARGE SCALE GENOMIC DNA]</scope>
    <source>
        <strain evidence="1">CDC</strain>
    </source>
</reference>
<organism evidence="1 2">
    <name type="scientific">Leptospira wolbachii serovar Codice str. CDC</name>
    <dbReference type="NCBI Taxonomy" id="1218599"/>
    <lineage>
        <taxon>Bacteria</taxon>
        <taxon>Pseudomonadati</taxon>
        <taxon>Spirochaetota</taxon>
        <taxon>Spirochaetia</taxon>
        <taxon>Leptospirales</taxon>
        <taxon>Leptospiraceae</taxon>
        <taxon>Leptospira</taxon>
    </lineage>
</organism>
<dbReference type="OrthoDB" id="344747at2"/>
<proteinExistence type="predicted"/>
<protein>
    <submittedName>
        <fullName evidence="1">Uncharacterized protein</fullName>
    </submittedName>
</protein>
<dbReference type="RefSeq" id="WP_015682725.1">
    <property type="nucleotide sequence ID" value="NZ_AOGZ02000014.1"/>
</dbReference>
<keyword evidence="2" id="KW-1185">Reference proteome</keyword>
<dbReference type="Proteomes" id="UP000013984">
    <property type="component" value="Unassembled WGS sequence"/>
</dbReference>
<dbReference type="EMBL" id="AOGZ02000014">
    <property type="protein sequence ID" value="EOQ97432.1"/>
    <property type="molecule type" value="Genomic_DNA"/>
</dbReference>
<evidence type="ECO:0000313" key="2">
    <source>
        <dbReference type="Proteomes" id="UP000013984"/>
    </source>
</evidence>